<proteinExistence type="predicted"/>
<dbReference type="GO" id="GO:0015074">
    <property type="term" value="P:DNA integration"/>
    <property type="evidence" value="ECO:0007669"/>
    <property type="project" value="InterPro"/>
</dbReference>
<dbReference type="InterPro" id="IPR039537">
    <property type="entry name" value="Retrotran_Ty1/copia-like"/>
</dbReference>
<feature type="compositionally biased region" description="Low complexity" evidence="1">
    <location>
        <begin position="138"/>
        <end position="148"/>
    </location>
</feature>
<accession>A0A5J5BI07</accession>
<dbReference type="Gene3D" id="3.30.420.10">
    <property type="entry name" value="Ribonuclease H-like superfamily/Ribonuclease H"/>
    <property type="match status" value="1"/>
</dbReference>
<evidence type="ECO:0000256" key="1">
    <source>
        <dbReference type="SAM" id="MobiDB-lite"/>
    </source>
</evidence>
<dbReference type="Pfam" id="PF13976">
    <property type="entry name" value="gag_pre-integrs"/>
    <property type="match status" value="1"/>
</dbReference>
<organism evidence="3 4">
    <name type="scientific">Nyssa sinensis</name>
    <dbReference type="NCBI Taxonomy" id="561372"/>
    <lineage>
        <taxon>Eukaryota</taxon>
        <taxon>Viridiplantae</taxon>
        <taxon>Streptophyta</taxon>
        <taxon>Embryophyta</taxon>
        <taxon>Tracheophyta</taxon>
        <taxon>Spermatophyta</taxon>
        <taxon>Magnoliopsida</taxon>
        <taxon>eudicotyledons</taxon>
        <taxon>Gunneridae</taxon>
        <taxon>Pentapetalae</taxon>
        <taxon>asterids</taxon>
        <taxon>Cornales</taxon>
        <taxon>Nyssaceae</taxon>
        <taxon>Nyssa</taxon>
    </lineage>
</organism>
<dbReference type="SUPFAM" id="SSF53098">
    <property type="entry name" value="Ribonuclease H-like"/>
    <property type="match status" value="1"/>
</dbReference>
<feature type="domain" description="Integrase catalytic" evidence="2">
    <location>
        <begin position="310"/>
        <end position="412"/>
    </location>
</feature>
<dbReference type="GO" id="GO:0003676">
    <property type="term" value="F:nucleic acid binding"/>
    <property type="evidence" value="ECO:0007669"/>
    <property type="project" value="InterPro"/>
</dbReference>
<feature type="region of interest" description="Disordered" evidence="1">
    <location>
        <begin position="129"/>
        <end position="148"/>
    </location>
</feature>
<dbReference type="PROSITE" id="PS50994">
    <property type="entry name" value="INTEGRASE"/>
    <property type="match status" value="1"/>
</dbReference>
<sequence>MGKELWGQIDGSVPAPTEPKELAKWTVNDARVMSWILGSVDPLIVLNLWVYETAKAMWEYLQKSKRDQFLMKLRPEFEVTRSNLMNRDPSPYLDVCFGELLREEQRLFTQAAFQQDANPNPVAYATYGRGKGKDMRMSSTSSSAAGSSSLTPEMVQQMIMSAFSAFGLQANGSHFAINEIGDTNSTFKDVYVSPRLSNNLISVGQLVEKNCDVHFSRDGCLVQDQVLGKILAKGPKVGRLFPLQFSIPSSLSLACMTVHTPREVWHKRLGHPNFVILSRMLNSSLLGNKEYVSKHLSFDCSVCKLGKSKTLLFPSHGSRAATCFDIVHSDVWGISPIISHARYKYFVTFIDDFSRYTWVYFLWAKSEVLSVFQNFVAYIENQFSTCIKMLRFDSGGEYMSREFYDFLHHKGIVSQRSCLGLRHYLLQFT</sequence>
<dbReference type="EMBL" id="CM018035">
    <property type="protein sequence ID" value="KAA8542248.1"/>
    <property type="molecule type" value="Genomic_DNA"/>
</dbReference>
<dbReference type="PANTHER" id="PTHR42648">
    <property type="entry name" value="TRANSPOSASE, PUTATIVE-RELATED"/>
    <property type="match status" value="1"/>
</dbReference>
<reference evidence="3 4" key="1">
    <citation type="submission" date="2019-09" db="EMBL/GenBank/DDBJ databases">
        <title>A chromosome-level genome assembly of the Chinese tupelo Nyssa sinensis.</title>
        <authorList>
            <person name="Yang X."/>
            <person name="Kang M."/>
            <person name="Yang Y."/>
            <person name="Xiong H."/>
            <person name="Wang M."/>
            <person name="Zhang Z."/>
            <person name="Wang Z."/>
            <person name="Wu H."/>
            <person name="Ma T."/>
            <person name="Liu J."/>
            <person name="Xi Z."/>
        </authorList>
    </citation>
    <scope>NUCLEOTIDE SEQUENCE [LARGE SCALE GENOMIC DNA]</scope>
    <source>
        <strain evidence="3">J267</strain>
        <tissue evidence="3">Leaf</tissue>
    </source>
</reference>
<dbReference type="AlphaFoldDB" id="A0A5J5BI07"/>
<keyword evidence="4" id="KW-1185">Reference proteome</keyword>
<dbReference type="InterPro" id="IPR036397">
    <property type="entry name" value="RNaseH_sf"/>
</dbReference>
<evidence type="ECO:0000259" key="2">
    <source>
        <dbReference type="PROSITE" id="PS50994"/>
    </source>
</evidence>
<dbReference type="Pfam" id="PF00665">
    <property type="entry name" value="rve"/>
    <property type="match status" value="1"/>
</dbReference>
<dbReference type="OrthoDB" id="1706811at2759"/>
<evidence type="ECO:0000313" key="4">
    <source>
        <dbReference type="Proteomes" id="UP000325577"/>
    </source>
</evidence>
<dbReference type="InterPro" id="IPR012337">
    <property type="entry name" value="RNaseH-like_sf"/>
</dbReference>
<evidence type="ECO:0000313" key="3">
    <source>
        <dbReference type="EMBL" id="KAA8542248.1"/>
    </source>
</evidence>
<dbReference type="InterPro" id="IPR001584">
    <property type="entry name" value="Integrase_cat-core"/>
</dbReference>
<dbReference type="Proteomes" id="UP000325577">
    <property type="component" value="Linkage Group LG12"/>
</dbReference>
<name>A0A5J5BI07_9ASTE</name>
<gene>
    <name evidence="3" type="ORF">F0562_023616</name>
</gene>
<protein>
    <recommendedName>
        <fullName evidence="2">Integrase catalytic domain-containing protein</fullName>
    </recommendedName>
</protein>
<dbReference type="PANTHER" id="PTHR42648:SF28">
    <property type="entry name" value="TRANSPOSON-ENCODED PROTEIN WITH RIBONUCLEASE H-LIKE AND RETROVIRUS ZINC FINGER-LIKE DOMAINS"/>
    <property type="match status" value="1"/>
</dbReference>
<dbReference type="InterPro" id="IPR025724">
    <property type="entry name" value="GAG-pre-integrase_dom"/>
</dbReference>